<dbReference type="AlphaFoldDB" id="A0A1X2GHE9"/>
<comment type="caution">
    <text evidence="7">The sequence shown here is derived from an EMBL/GenBank/DDBJ whole genome shotgun (WGS) entry which is preliminary data.</text>
</comment>
<protein>
    <submittedName>
        <fullName evidence="7">ARM repeat-containing protein</fullName>
    </submittedName>
</protein>
<dbReference type="Pfam" id="PF00514">
    <property type="entry name" value="Arm"/>
    <property type="match status" value="2"/>
</dbReference>
<proteinExistence type="predicted"/>
<organism evidence="7 8">
    <name type="scientific">Hesseltinella vesiculosa</name>
    <dbReference type="NCBI Taxonomy" id="101127"/>
    <lineage>
        <taxon>Eukaryota</taxon>
        <taxon>Fungi</taxon>
        <taxon>Fungi incertae sedis</taxon>
        <taxon>Mucoromycota</taxon>
        <taxon>Mucoromycotina</taxon>
        <taxon>Mucoromycetes</taxon>
        <taxon>Mucorales</taxon>
        <taxon>Cunninghamellaceae</taxon>
        <taxon>Hesseltinella</taxon>
    </lineage>
</organism>
<dbReference type="InterPro" id="IPR000225">
    <property type="entry name" value="Armadillo"/>
</dbReference>
<gene>
    <name evidence="7" type="ORF">DM01DRAFT_1362911</name>
</gene>
<dbReference type="PROSITE" id="PS50077">
    <property type="entry name" value="HEAT_REPEAT"/>
    <property type="match status" value="1"/>
</dbReference>
<evidence type="ECO:0000256" key="1">
    <source>
        <dbReference type="ARBA" id="ARBA00004123"/>
    </source>
</evidence>
<evidence type="ECO:0000256" key="3">
    <source>
        <dbReference type="ARBA" id="ARBA00022490"/>
    </source>
</evidence>
<dbReference type="Pfam" id="PF02985">
    <property type="entry name" value="HEAT"/>
    <property type="match status" value="1"/>
</dbReference>
<dbReference type="OrthoDB" id="5559898at2759"/>
<dbReference type="InterPro" id="IPR011989">
    <property type="entry name" value="ARM-like"/>
</dbReference>
<comment type="subcellular location">
    <subcellularLocation>
        <location evidence="2">Cytoplasm</location>
    </subcellularLocation>
    <subcellularLocation>
        <location evidence="1">Nucleus</location>
    </subcellularLocation>
</comment>
<dbReference type="GO" id="GO:0005634">
    <property type="term" value="C:nucleus"/>
    <property type="evidence" value="ECO:0007669"/>
    <property type="project" value="UniProtKB-SubCell"/>
</dbReference>
<keyword evidence="4" id="KW-0677">Repeat</keyword>
<evidence type="ECO:0000256" key="5">
    <source>
        <dbReference type="ARBA" id="ARBA00023242"/>
    </source>
</evidence>
<evidence type="ECO:0000256" key="2">
    <source>
        <dbReference type="ARBA" id="ARBA00004496"/>
    </source>
</evidence>
<dbReference type="PANTHER" id="PTHR15651">
    <property type="entry name" value="ARMADILLO REPEAT-CONTAINING PROTEIN 8"/>
    <property type="match status" value="1"/>
</dbReference>
<evidence type="ECO:0000256" key="4">
    <source>
        <dbReference type="ARBA" id="ARBA00022737"/>
    </source>
</evidence>
<dbReference type="InterPro" id="IPR000357">
    <property type="entry name" value="HEAT"/>
</dbReference>
<dbReference type="GO" id="GO:0034657">
    <property type="term" value="C:GID complex"/>
    <property type="evidence" value="ECO:0007669"/>
    <property type="project" value="TreeGrafter"/>
</dbReference>
<dbReference type="SUPFAM" id="SSF48371">
    <property type="entry name" value="ARM repeat"/>
    <property type="match status" value="2"/>
</dbReference>
<accession>A0A1X2GHE9</accession>
<evidence type="ECO:0000256" key="6">
    <source>
        <dbReference type="PROSITE-ProRule" id="PRU00103"/>
    </source>
</evidence>
<sequence length="456" mass="49853">MISEFLATMIAKCCDTQEQQMQLASAGVIQPLINLLHSGYIKAQQAALDALSTLGRENTIDTNQFTTVTMIEFVKNKSASMRLVAATCLTNLYRSGVFSEPFNEIVLTVLPALVKLMKEDVDNVQEQAPLVLADLIKDSDDMQKAAYDADTIPQLAELLISVSTKPTEKDDPMGIPGTGSLAKHKESVKENCLIALAAATLLKEECRSQAIEHKILPHVVAALQDEQPRVRLAACQCIKSLSRSVANLRTSLVDHGVATPLIKLLQDESVLVQSAACAALCNLVLDFSPMKKTVIEAGAMNKFIEYARSQDARLQLNGMWAIKSMVYKADLALKKSVMDSLTFEGLLGLLQESQTDVQEQALETTRNLVCGQLDDVKYVIEGVGKDELLDILESKLHVTSGMGITNEEEPKPKLVEAALYVVVNMCSVPSAEPKDLIMSRPNILNSVIHHLVSHRK</sequence>
<dbReference type="Proteomes" id="UP000242146">
    <property type="component" value="Unassembled WGS sequence"/>
</dbReference>
<dbReference type="STRING" id="101127.A0A1X2GHE9"/>
<dbReference type="Gene3D" id="1.25.10.10">
    <property type="entry name" value="Leucine-rich Repeat Variant"/>
    <property type="match status" value="2"/>
</dbReference>
<dbReference type="InterPro" id="IPR016024">
    <property type="entry name" value="ARM-type_fold"/>
</dbReference>
<dbReference type="InterPro" id="IPR038739">
    <property type="entry name" value="ARMC8/Vid28"/>
</dbReference>
<name>A0A1X2GHE9_9FUNG</name>
<keyword evidence="3" id="KW-0963">Cytoplasm</keyword>
<dbReference type="EMBL" id="MCGT01000014">
    <property type="protein sequence ID" value="ORX53932.1"/>
    <property type="molecule type" value="Genomic_DNA"/>
</dbReference>
<reference evidence="7 8" key="1">
    <citation type="submission" date="2016-07" db="EMBL/GenBank/DDBJ databases">
        <title>Pervasive Adenine N6-methylation of Active Genes in Fungi.</title>
        <authorList>
            <consortium name="DOE Joint Genome Institute"/>
            <person name="Mondo S.J."/>
            <person name="Dannebaum R.O."/>
            <person name="Kuo R.C."/>
            <person name="Labutti K."/>
            <person name="Haridas S."/>
            <person name="Kuo A."/>
            <person name="Salamov A."/>
            <person name="Ahrendt S.R."/>
            <person name="Lipzen A."/>
            <person name="Sullivan W."/>
            <person name="Andreopoulos W.B."/>
            <person name="Clum A."/>
            <person name="Lindquist E."/>
            <person name="Daum C."/>
            <person name="Ramamoorthy G.K."/>
            <person name="Gryganskyi A."/>
            <person name="Culley D."/>
            <person name="Magnuson J.K."/>
            <person name="James T.Y."/>
            <person name="O'Malley M.A."/>
            <person name="Stajich J.E."/>
            <person name="Spatafora J.W."/>
            <person name="Visel A."/>
            <person name="Grigoriev I.V."/>
        </authorList>
    </citation>
    <scope>NUCLEOTIDE SEQUENCE [LARGE SCALE GENOMIC DNA]</scope>
    <source>
        <strain evidence="7 8">NRRL 3301</strain>
    </source>
</reference>
<keyword evidence="5" id="KW-0539">Nucleus</keyword>
<keyword evidence="8" id="KW-1185">Reference proteome</keyword>
<evidence type="ECO:0000313" key="7">
    <source>
        <dbReference type="EMBL" id="ORX53932.1"/>
    </source>
</evidence>
<dbReference type="InterPro" id="IPR021133">
    <property type="entry name" value="HEAT_type_2"/>
</dbReference>
<evidence type="ECO:0000313" key="8">
    <source>
        <dbReference type="Proteomes" id="UP000242146"/>
    </source>
</evidence>
<dbReference type="SMART" id="SM00185">
    <property type="entry name" value="ARM"/>
    <property type="match status" value="6"/>
</dbReference>
<dbReference type="PANTHER" id="PTHR15651:SF7">
    <property type="entry name" value="ARMADILLO REPEAT-CONTAINING PROTEIN 8"/>
    <property type="match status" value="1"/>
</dbReference>
<feature type="repeat" description="HEAT" evidence="6">
    <location>
        <begin position="215"/>
        <end position="251"/>
    </location>
</feature>
<dbReference type="GO" id="GO:0005737">
    <property type="term" value="C:cytoplasm"/>
    <property type="evidence" value="ECO:0007669"/>
    <property type="project" value="UniProtKB-SubCell"/>
</dbReference>
<dbReference type="GO" id="GO:0043161">
    <property type="term" value="P:proteasome-mediated ubiquitin-dependent protein catabolic process"/>
    <property type="evidence" value="ECO:0007669"/>
    <property type="project" value="TreeGrafter"/>
</dbReference>